<dbReference type="STRING" id="930146.SAMN05192533_11255"/>
<organism evidence="6 7">
    <name type="scientific">Mesobacillus persicus</name>
    <dbReference type="NCBI Taxonomy" id="930146"/>
    <lineage>
        <taxon>Bacteria</taxon>
        <taxon>Bacillati</taxon>
        <taxon>Bacillota</taxon>
        <taxon>Bacilli</taxon>
        <taxon>Bacillales</taxon>
        <taxon>Bacillaceae</taxon>
        <taxon>Mesobacillus</taxon>
    </lineage>
</organism>
<feature type="domain" description="DUF1232" evidence="5">
    <location>
        <begin position="57"/>
        <end position="93"/>
    </location>
</feature>
<dbReference type="Pfam" id="PF06803">
    <property type="entry name" value="DUF1232"/>
    <property type="match status" value="1"/>
</dbReference>
<keyword evidence="2" id="KW-0812">Transmembrane</keyword>
<keyword evidence="7" id="KW-1185">Reference proteome</keyword>
<dbReference type="EMBL" id="FOBW01000012">
    <property type="protein sequence ID" value="SEN37994.1"/>
    <property type="molecule type" value="Genomic_DNA"/>
</dbReference>
<dbReference type="InterPro" id="IPR010652">
    <property type="entry name" value="DUF1232"/>
</dbReference>
<dbReference type="OrthoDB" id="9793277at2"/>
<dbReference type="Proteomes" id="UP000198553">
    <property type="component" value="Unassembled WGS sequence"/>
</dbReference>
<evidence type="ECO:0000256" key="4">
    <source>
        <dbReference type="ARBA" id="ARBA00023136"/>
    </source>
</evidence>
<reference evidence="7" key="1">
    <citation type="submission" date="2016-10" db="EMBL/GenBank/DDBJ databases">
        <authorList>
            <person name="Varghese N."/>
            <person name="Submissions S."/>
        </authorList>
    </citation>
    <scope>NUCLEOTIDE SEQUENCE [LARGE SCALE GENOMIC DNA]</scope>
    <source>
        <strain evidence="7">B48,IBRC-M 10115,DSM 25386,CECT 8001</strain>
    </source>
</reference>
<evidence type="ECO:0000259" key="5">
    <source>
        <dbReference type="Pfam" id="PF06803"/>
    </source>
</evidence>
<evidence type="ECO:0000256" key="1">
    <source>
        <dbReference type="ARBA" id="ARBA00004127"/>
    </source>
</evidence>
<keyword evidence="3" id="KW-1133">Transmembrane helix</keyword>
<gene>
    <name evidence="6" type="ORF">SAMN05192533_11255</name>
</gene>
<proteinExistence type="predicted"/>
<name>A0A1H8G2I6_9BACI</name>
<keyword evidence="4" id="KW-0472">Membrane</keyword>
<evidence type="ECO:0000313" key="7">
    <source>
        <dbReference type="Proteomes" id="UP000198553"/>
    </source>
</evidence>
<comment type="subcellular location">
    <subcellularLocation>
        <location evidence="1">Endomembrane system</location>
        <topology evidence="1">Multi-pass membrane protein</topology>
    </subcellularLocation>
</comment>
<protein>
    <submittedName>
        <fullName evidence="6">Uncharacterized membrane protein YkvA, DUF1232 family</fullName>
    </submittedName>
</protein>
<dbReference type="GO" id="GO:0012505">
    <property type="term" value="C:endomembrane system"/>
    <property type="evidence" value="ECO:0007669"/>
    <property type="project" value="UniProtKB-SubCell"/>
</dbReference>
<dbReference type="RefSeq" id="WP_090748039.1">
    <property type="nucleotide sequence ID" value="NZ_FOBW01000012.1"/>
</dbReference>
<sequence>MLDKEDFYQSFRTRMHAWIKSDDGKVHKFADILLFGPDLFHLLCKLSLDERVPAGHKAKLVGAIAYFVSPVDLMPEIILGPVGYADDIAVAAFVLNNMINDVDPEIVRSYWAGDEDVLKVIKQIVEVADKMVGSGLWSKLKGKFS</sequence>
<evidence type="ECO:0000256" key="2">
    <source>
        <dbReference type="ARBA" id="ARBA00022692"/>
    </source>
</evidence>
<accession>A0A1H8G2I6</accession>
<evidence type="ECO:0000313" key="6">
    <source>
        <dbReference type="EMBL" id="SEN37994.1"/>
    </source>
</evidence>
<dbReference type="AlphaFoldDB" id="A0A1H8G2I6"/>
<evidence type="ECO:0000256" key="3">
    <source>
        <dbReference type="ARBA" id="ARBA00022989"/>
    </source>
</evidence>